<accession>A0A5C4SX32</accession>
<dbReference type="GO" id="GO:0006935">
    <property type="term" value="P:chemotaxis"/>
    <property type="evidence" value="ECO:0007669"/>
    <property type="project" value="InterPro"/>
</dbReference>
<dbReference type="SMART" id="SM00100">
    <property type="entry name" value="cNMP"/>
    <property type="match status" value="1"/>
</dbReference>
<gene>
    <name evidence="7" type="ORF">FE784_36215</name>
</gene>
<reference evidence="7 8" key="1">
    <citation type="submission" date="2019-05" db="EMBL/GenBank/DDBJ databases">
        <title>We sequenced the genome of Paenibacillus hemerocallicola KCTC 33185 for further insight into its adaptation and study the phylogeny of Paenibacillus.</title>
        <authorList>
            <person name="Narsing Rao M.P."/>
        </authorList>
    </citation>
    <scope>NUCLEOTIDE SEQUENCE [LARGE SCALE GENOMIC DNA]</scope>
    <source>
        <strain evidence="7 8">KCTC 33185</strain>
    </source>
</reference>
<dbReference type="SUPFAM" id="SSF51206">
    <property type="entry name" value="cAMP-binding domain-like"/>
    <property type="match status" value="1"/>
</dbReference>
<dbReference type="AlphaFoldDB" id="A0A5C4SX32"/>
<name>A0A5C4SX32_9BACL</name>
<feature type="domain" description="Methyl-accepting transducer" evidence="6">
    <location>
        <begin position="145"/>
        <end position="314"/>
    </location>
</feature>
<keyword evidence="1" id="KW-0010">Activator</keyword>
<evidence type="ECO:0000313" key="7">
    <source>
        <dbReference type="EMBL" id="TNJ60313.1"/>
    </source>
</evidence>
<dbReference type="PANTHER" id="PTHR32089">
    <property type="entry name" value="METHYL-ACCEPTING CHEMOTAXIS PROTEIN MCPB"/>
    <property type="match status" value="1"/>
</dbReference>
<keyword evidence="8" id="KW-1185">Reference proteome</keyword>
<evidence type="ECO:0000259" key="5">
    <source>
        <dbReference type="PROSITE" id="PS50042"/>
    </source>
</evidence>
<comment type="caution">
    <text evidence="7">The sequence shown here is derived from an EMBL/GenBank/DDBJ whole genome shotgun (WGS) entry which is preliminary data.</text>
</comment>
<dbReference type="SMART" id="SM00283">
    <property type="entry name" value="MA"/>
    <property type="match status" value="1"/>
</dbReference>
<dbReference type="InterPro" id="IPR004089">
    <property type="entry name" value="MCPsignal_dom"/>
</dbReference>
<evidence type="ECO:0000256" key="3">
    <source>
        <dbReference type="ARBA" id="ARBA00029447"/>
    </source>
</evidence>
<protein>
    <submittedName>
        <fullName evidence="7">Cyclic nucleotide-binding domain-containing protein</fullName>
    </submittedName>
</protein>
<dbReference type="Gene3D" id="2.60.120.10">
    <property type="entry name" value="Jelly Rolls"/>
    <property type="match status" value="1"/>
</dbReference>
<evidence type="ECO:0000259" key="6">
    <source>
        <dbReference type="PROSITE" id="PS50111"/>
    </source>
</evidence>
<evidence type="ECO:0000256" key="2">
    <source>
        <dbReference type="ARBA" id="ARBA00023224"/>
    </source>
</evidence>
<evidence type="ECO:0000256" key="1">
    <source>
        <dbReference type="ARBA" id="ARBA00023159"/>
    </source>
</evidence>
<organism evidence="7 8">
    <name type="scientific">Paenibacillus hemerocallicola</name>
    <dbReference type="NCBI Taxonomy" id="1172614"/>
    <lineage>
        <taxon>Bacteria</taxon>
        <taxon>Bacillati</taxon>
        <taxon>Bacillota</taxon>
        <taxon>Bacilli</taxon>
        <taxon>Bacillales</taxon>
        <taxon>Paenibacillaceae</taxon>
        <taxon>Paenibacillus</taxon>
    </lineage>
</organism>
<evidence type="ECO:0000256" key="4">
    <source>
        <dbReference type="PROSITE-ProRule" id="PRU00284"/>
    </source>
</evidence>
<dbReference type="SUPFAM" id="SSF58104">
    <property type="entry name" value="Methyl-accepting chemotaxis protein (MCP) signaling domain"/>
    <property type="match status" value="1"/>
</dbReference>
<sequence>MQSLSAAQRRPIGGGMGEENVMDLNEQAMIDAGKVVSKRRGDVLFRTGDAGEHMYVVLEGTVELVLEQDGNRIPVAKFGKGDFFGEMSLLEGLPRSGTAVAAGEVRLALLHEEAFRRLMLEDGGLAWRVMKGLSTRIRGMNRELVQRIGHDLQEVSAALQLNADGITAGIGRIAASAGEIDTNERHLASQIKEVQHISGQIGSMLDFIRNVASQTHILGLNASIEAARSGEHGRGFAVIAEEIRKLSAQSKENAEKIAELTGQIGYKMKAITSASEDSARKSNEQAAATRQMVEAVGEVAGLAERLTGIADSLK</sequence>
<proteinExistence type="inferred from homology"/>
<dbReference type="PROSITE" id="PS50042">
    <property type="entry name" value="CNMP_BINDING_3"/>
    <property type="match status" value="1"/>
</dbReference>
<dbReference type="Gene3D" id="1.10.287.950">
    <property type="entry name" value="Methyl-accepting chemotaxis protein"/>
    <property type="match status" value="1"/>
</dbReference>
<evidence type="ECO:0000313" key="8">
    <source>
        <dbReference type="Proteomes" id="UP000307943"/>
    </source>
</evidence>
<dbReference type="PRINTS" id="PR00260">
    <property type="entry name" value="CHEMTRNSDUCR"/>
</dbReference>
<dbReference type="Pfam" id="PF00015">
    <property type="entry name" value="MCPsignal"/>
    <property type="match status" value="1"/>
</dbReference>
<dbReference type="Pfam" id="PF00027">
    <property type="entry name" value="cNMP_binding"/>
    <property type="match status" value="1"/>
</dbReference>
<dbReference type="GO" id="GO:0016020">
    <property type="term" value="C:membrane"/>
    <property type="evidence" value="ECO:0007669"/>
    <property type="project" value="InterPro"/>
</dbReference>
<dbReference type="GO" id="GO:0007165">
    <property type="term" value="P:signal transduction"/>
    <property type="evidence" value="ECO:0007669"/>
    <property type="project" value="UniProtKB-KW"/>
</dbReference>
<dbReference type="EMBL" id="VDCQ01000085">
    <property type="protein sequence ID" value="TNJ60313.1"/>
    <property type="molecule type" value="Genomic_DNA"/>
</dbReference>
<dbReference type="InterPro" id="IPR018490">
    <property type="entry name" value="cNMP-bd_dom_sf"/>
</dbReference>
<dbReference type="CDD" id="cd00038">
    <property type="entry name" value="CAP_ED"/>
    <property type="match status" value="1"/>
</dbReference>
<dbReference type="InterPro" id="IPR004090">
    <property type="entry name" value="Chemotax_Me-accpt_rcpt"/>
</dbReference>
<keyword evidence="2 4" id="KW-0807">Transducer</keyword>
<dbReference type="InterPro" id="IPR000595">
    <property type="entry name" value="cNMP-bd_dom"/>
</dbReference>
<dbReference type="PROSITE" id="PS50111">
    <property type="entry name" value="CHEMOTAXIS_TRANSDUC_2"/>
    <property type="match status" value="1"/>
</dbReference>
<feature type="domain" description="Cyclic nucleotide-binding" evidence="5">
    <location>
        <begin position="29"/>
        <end position="136"/>
    </location>
</feature>
<dbReference type="GO" id="GO:0004888">
    <property type="term" value="F:transmembrane signaling receptor activity"/>
    <property type="evidence" value="ECO:0007669"/>
    <property type="project" value="InterPro"/>
</dbReference>
<dbReference type="Proteomes" id="UP000307943">
    <property type="component" value="Unassembled WGS sequence"/>
</dbReference>
<dbReference type="InterPro" id="IPR014710">
    <property type="entry name" value="RmlC-like_jellyroll"/>
</dbReference>
<comment type="similarity">
    <text evidence="3">Belongs to the methyl-accepting chemotaxis (MCP) protein family.</text>
</comment>
<dbReference type="PANTHER" id="PTHR32089:SF112">
    <property type="entry name" value="LYSOZYME-LIKE PROTEIN-RELATED"/>
    <property type="match status" value="1"/>
</dbReference>
<dbReference type="OrthoDB" id="9807021at2"/>